<keyword evidence="2" id="KW-1003">Cell membrane</keyword>
<dbReference type="InterPro" id="IPR017452">
    <property type="entry name" value="GPCR_Rhodpsn_7TM"/>
</dbReference>
<keyword evidence="5 7" id="KW-0472">Membrane</keyword>
<evidence type="ECO:0000256" key="4">
    <source>
        <dbReference type="ARBA" id="ARBA00022989"/>
    </source>
</evidence>
<organism evidence="9 10">
    <name type="scientific">Clytia hemisphaerica</name>
    <dbReference type="NCBI Taxonomy" id="252671"/>
    <lineage>
        <taxon>Eukaryota</taxon>
        <taxon>Metazoa</taxon>
        <taxon>Cnidaria</taxon>
        <taxon>Hydrozoa</taxon>
        <taxon>Hydroidolina</taxon>
        <taxon>Leptothecata</taxon>
        <taxon>Obeliida</taxon>
        <taxon>Clytiidae</taxon>
        <taxon>Clytia</taxon>
    </lineage>
</organism>
<keyword evidence="4 7" id="KW-1133">Transmembrane helix</keyword>
<dbReference type="CDD" id="cd00637">
    <property type="entry name" value="7tm_classA_rhodopsin-like"/>
    <property type="match status" value="1"/>
</dbReference>
<sequence length="357" mass="41020">MHCILKTMYAFCIHFIVYWVFIQPFIGKDFEENEAVSYTIGASVIVCVAFISNIYLIAALLFGTDGDPERSPVYFFFINIALADLIQACVVFPLNMYEKIAFLSIDFDKMDDLSRVIKLVREFEFLSGILNGASLAMLCFASMIRTWDNLPRCTNRSVTLFIQLAWLYTVICFTYDAVYWLDSTSVWSTQHSATYSSTVEFFVPLTISLFSIIVAFIIEHRRAPENLIMEKDVKQKVLVSLTLLFIIFRAPSCVLNLVKQGKTNNSFNIKKITRIVLNLYSLKCCINPILLHFIHKPVRTMYTNLNGKLRIRFGMCFNRLGTKTKEGVEGYVNFDACDQNVNIIEVREEEENSELLP</sequence>
<feature type="transmembrane region" description="Helical" evidence="7">
    <location>
        <begin position="38"/>
        <end position="62"/>
    </location>
</feature>
<feature type="transmembrane region" description="Helical" evidence="7">
    <location>
        <begin position="238"/>
        <end position="258"/>
    </location>
</feature>
<feature type="transmembrane region" description="Helical" evidence="7">
    <location>
        <begin position="125"/>
        <end position="146"/>
    </location>
</feature>
<evidence type="ECO:0000256" key="7">
    <source>
        <dbReference type="SAM" id="Phobius"/>
    </source>
</evidence>
<feature type="transmembrane region" description="Helical" evidence="7">
    <location>
        <begin position="74"/>
        <end position="94"/>
    </location>
</feature>
<feature type="transmembrane region" description="Helical" evidence="7">
    <location>
        <begin position="201"/>
        <end position="218"/>
    </location>
</feature>
<dbReference type="Gene3D" id="1.20.1070.10">
    <property type="entry name" value="Rhodopsin 7-helix transmembrane proteins"/>
    <property type="match status" value="1"/>
</dbReference>
<evidence type="ECO:0000256" key="3">
    <source>
        <dbReference type="ARBA" id="ARBA00022692"/>
    </source>
</evidence>
<reference evidence="9" key="1">
    <citation type="submission" date="2021-01" db="UniProtKB">
        <authorList>
            <consortium name="EnsemblMetazoa"/>
        </authorList>
    </citation>
    <scope>IDENTIFICATION</scope>
</reference>
<proteinExistence type="predicted"/>
<dbReference type="GO" id="GO:0005886">
    <property type="term" value="C:plasma membrane"/>
    <property type="evidence" value="ECO:0007669"/>
    <property type="project" value="UniProtKB-SubCell"/>
</dbReference>
<evidence type="ECO:0000313" key="10">
    <source>
        <dbReference type="Proteomes" id="UP000594262"/>
    </source>
</evidence>
<feature type="transmembrane region" description="Helical" evidence="7">
    <location>
        <begin position="158"/>
        <end position="181"/>
    </location>
</feature>
<dbReference type="EnsemblMetazoa" id="CLYHEMT017172.1">
    <property type="protein sequence ID" value="CLYHEMP017172.1"/>
    <property type="gene ID" value="CLYHEMG017172"/>
</dbReference>
<keyword evidence="3 7" id="KW-0812">Transmembrane</keyword>
<feature type="domain" description="G-protein coupled receptors family 1 profile" evidence="8">
    <location>
        <begin position="52"/>
        <end position="291"/>
    </location>
</feature>
<dbReference type="Proteomes" id="UP000594262">
    <property type="component" value="Unplaced"/>
</dbReference>
<dbReference type="InterPro" id="IPR000276">
    <property type="entry name" value="GPCR_Rhodpsn"/>
</dbReference>
<dbReference type="PANTHER" id="PTHR24241">
    <property type="entry name" value="NEUROPEPTIDE RECEPTOR-RELATED G-PROTEIN COUPLED RECEPTOR"/>
    <property type="match status" value="1"/>
</dbReference>
<comment type="subcellular location">
    <subcellularLocation>
        <location evidence="1">Cell membrane</location>
        <topology evidence="1">Multi-pass membrane protein</topology>
    </subcellularLocation>
</comment>
<dbReference type="Pfam" id="PF00001">
    <property type="entry name" value="7tm_1"/>
    <property type="match status" value="1"/>
</dbReference>
<evidence type="ECO:0000256" key="6">
    <source>
        <dbReference type="ARBA" id="ARBA00023170"/>
    </source>
</evidence>
<name>A0A7M5X5E3_9CNID</name>
<accession>A0A7M5X5E3</accession>
<evidence type="ECO:0000256" key="5">
    <source>
        <dbReference type="ARBA" id="ARBA00023136"/>
    </source>
</evidence>
<dbReference type="PROSITE" id="PS50262">
    <property type="entry name" value="G_PROTEIN_RECEP_F1_2"/>
    <property type="match status" value="1"/>
</dbReference>
<dbReference type="AlphaFoldDB" id="A0A7M5X5E3"/>
<feature type="transmembrane region" description="Helical" evidence="7">
    <location>
        <begin position="7"/>
        <end position="26"/>
    </location>
</feature>
<dbReference type="PRINTS" id="PR00237">
    <property type="entry name" value="GPCRRHODOPSN"/>
</dbReference>
<dbReference type="SUPFAM" id="SSF81321">
    <property type="entry name" value="Family A G protein-coupled receptor-like"/>
    <property type="match status" value="1"/>
</dbReference>
<keyword evidence="10" id="KW-1185">Reference proteome</keyword>
<evidence type="ECO:0000259" key="8">
    <source>
        <dbReference type="PROSITE" id="PS50262"/>
    </source>
</evidence>
<keyword evidence="6" id="KW-0675">Receptor</keyword>
<evidence type="ECO:0000256" key="1">
    <source>
        <dbReference type="ARBA" id="ARBA00004651"/>
    </source>
</evidence>
<dbReference type="GO" id="GO:0004930">
    <property type="term" value="F:G protein-coupled receptor activity"/>
    <property type="evidence" value="ECO:0007669"/>
    <property type="project" value="InterPro"/>
</dbReference>
<evidence type="ECO:0000313" key="9">
    <source>
        <dbReference type="EnsemblMetazoa" id="CLYHEMP017172.1"/>
    </source>
</evidence>
<protein>
    <recommendedName>
        <fullName evidence="8">G-protein coupled receptors family 1 profile domain-containing protein</fullName>
    </recommendedName>
</protein>
<evidence type="ECO:0000256" key="2">
    <source>
        <dbReference type="ARBA" id="ARBA00022475"/>
    </source>
</evidence>